<keyword evidence="11" id="KW-0804">Transcription</keyword>
<feature type="compositionally biased region" description="Basic and acidic residues" evidence="14">
    <location>
        <begin position="827"/>
        <end position="837"/>
    </location>
</feature>
<evidence type="ECO:0000256" key="14">
    <source>
        <dbReference type="SAM" id="MobiDB-lite"/>
    </source>
</evidence>
<reference evidence="17" key="3">
    <citation type="submission" date="2025-09" db="UniProtKB">
        <authorList>
            <consortium name="Ensembl"/>
        </authorList>
    </citation>
    <scope>IDENTIFICATION</scope>
</reference>
<evidence type="ECO:0000256" key="5">
    <source>
        <dbReference type="ARBA" id="ARBA00022553"/>
    </source>
</evidence>
<keyword evidence="9" id="KW-0805">Transcription regulation</keyword>
<evidence type="ECO:0000256" key="4">
    <source>
        <dbReference type="ARBA" id="ARBA00022499"/>
    </source>
</evidence>
<feature type="compositionally biased region" description="Polar residues" evidence="14">
    <location>
        <begin position="257"/>
        <end position="268"/>
    </location>
</feature>
<dbReference type="InterPro" id="IPR051738">
    <property type="entry name" value="SAF_Modulators"/>
</dbReference>
<dbReference type="AlphaFoldDB" id="A0A8B9WA59"/>
<keyword evidence="8" id="KW-0007">Acetylation</keyword>
<dbReference type="GO" id="GO:0005634">
    <property type="term" value="C:nucleus"/>
    <property type="evidence" value="ECO:0007669"/>
    <property type="project" value="UniProtKB-SubCell"/>
</dbReference>
<keyword evidence="7 13" id="KW-0694">RNA-binding</keyword>
<organism evidence="17 18">
    <name type="scientific">Bos mutus grunniens</name>
    <name type="common">Wild yak</name>
    <name type="synonym">Bos grunniens</name>
    <dbReference type="NCBI Taxonomy" id="30521"/>
    <lineage>
        <taxon>Eukaryota</taxon>
        <taxon>Metazoa</taxon>
        <taxon>Chordata</taxon>
        <taxon>Craniata</taxon>
        <taxon>Vertebrata</taxon>
        <taxon>Euteleostomi</taxon>
        <taxon>Mammalia</taxon>
        <taxon>Eutheria</taxon>
        <taxon>Laurasiatheria</taxon>
        <taxon>Artiodactyla</taxon>
        <taxon>Ruminantia</taxon>
        <taxon>Pecora</taxon>
        <taxon>Bovidae</taxon>
        <taxon>Bovinae</taxon>
        <taxon>Bos</taxon>
    </lineage>
</organism>
<dbReference type="GeneTree" id="ENSGT00940000155916"/>
<dbReference type="GO" id="GO:0030520">
    <property type="term" value="P:estrogen receptor signaling pathway"/>
    <property type="evidence" value="ECO:0007669"/>
    <property type="project" value="TreeGrafter"/>
</dbReference>
<dbReference type="PANTHER" id="PTHR15683">
    <property type="entry name" value="SCAFFOLD ATTACHMENT FACTOR B-RELATED"/>
    <property type="match status" value="1"/>
</dbReference>
<evidence type="ECO:0000256" key="8">
    <source>
        <dbReference type="ARBA" id="ARBA00022990"/>
    </source>
</evidence>
<evidence type="ECO:0000256" key="12">
    <source>
        <dbReference type="ARBA" id="ARBA00023242"/>
    </source>
</evidence>
<dbReference type="GO" id="GO:0003723">
    <property type="term" value="F:RNA binding"/>
    <property type="evidence" value="ECO:0007669"/>
    <property type="project" value="UniProtKB-UniRule"/>
</dbReference>
<feature type="region of interest" description="Disordered" evidence="14">
    <location>
        <begin position="1"/>
        <end position="31"/>
    </location>
</feature>
<feature type="compositionally biased region" description="Low complexity" evidence="14">
    <location>
        <begin position="1"/>
        <end position="24"/>
    </location>
</feature>
<evidence type="ECO:0000256" key="7">
    <source>
        <dbReference type="ARBA" id="ARBA00022884"/>
    </source>
</evidence>
<dbReference type="InterPro" id="IPR036361">
    <property type="entry name" value="SAP_dom_sf"/>
</dbReference>
<dbReference type="FunFam" id="3.30.70.330:FF:000197">
    <property type="entry name" value="Scaffold attachment factor B2"/>
    <property type="match status" value="1"/>
</dbReference>
<keyword evidence="4" id="KW-1017">Isopeptide bond</keyword>
<feature type="compositionally biased region" description="Basic and acidic residues" evidence="14">
    <location>
        <begin position="462"/>
        <end position="535"/>
    </location>
</feature>
<evidence type="ECO:0000256" key="2">
    <source>
        <dbReference type="ARBA" id="ARBA00022481"/>
    </source>
</evidence>
<dbReference type="Ensembl" id="ENSBGRT00000004283.1">
    <property type="protein sequence ID" value="ENSBGRP00000003731.1"/>
    <property type="gene ID" value="ENSBGRG00000001800.1"/>
</dbReference>
<keyword evidence="5" id="KW-0597">Phosphoprotein</keyword>
<dbReference type="SUPFAM" id="SSF54928">
    <property type="entry name" value="RNA-binding domain, RBD"/>
    <property type="match status" value="1"/>
</dbReference>
<keyword evidence="3" id="KW-0678">Repressor</keyword>
<feature type="compositionally biased region" description="Basic and acidic residues" evidence="14">
    <location>
        <begin position="198"/>
        <end position="216"/>
    </location>
</feature>
<evidence type="ECO:0000256" key="10">
    <source>
        <dbReference type="ARBA" id="ARBA00023125"/>
    </source>
</evidence>
<dbReference type="GO" id="GO:0043565">
    <property type="term" value="F:sequence-specific DNA binding"/>
    <property type="evidence" value="ECO:0007669"/>
    <property type="project" value="TreeGrafter"/>
</dbReference>
<dbReference type="GO" id="GO:0006357">
    <property type="term" value="P:regulation of transcription by RNA polymerase II"/>
    <property type="evidence" value="ECO:0007669"/>
    <property type="project" value="TreeGrafter"/>
</dbReference>
<evidence type="ECO:0000256" key="3">
    <source>
        <dbReference type="ARBA" id="ARBA00022491"/>
    </source>
</evidence>
<comment type="subcellular location">
    <subcellularLocation>
        <location evidence="1">Nucleus</location>
    </subcellularLocation>
</comment>
<evidence type="ECO:0008006" key="19">
    <source>
        <dbReference type="Google" id="ProtNLM"/>
    </source>
</evidence>
<dbReference type="Proteomes" id="UP000694520">
    <property type="component" value="Chromosome 8"/>
</dbReference>
<feature type="region of interest" description="Disordered" evidence="14">
    <location>
        <begin position="192"/>
        <end position="334"/>
    </location>
</feature>
<feature type="region of interest" description="Disordered" evidence="14">
    <location>
        <begin position="732"/>
        <end position="887"/>
    </location>
</feature>
<dbReference type="PROSITE" id="PS50800">
    <property type="entry name" value="SAP"/>
    <property type="match status" value="1"/>
</dbReference>
<keyword evidence="12" id="KW-0539">Nucleus</keyword>
<dbReference type="PROSITE" id="PS50102">
    <property type="entry name" value="RRM"/>
    <property type="match status" value="1"/>
</dbReference>
<dbReference type="InterPro" id="IPR000504">
    <property type="entry name" value="RRM_dom"/>
</dbReference>
<dbReference type="InterPro" id="IPR034781">
    <property type="entry name" value="SAFB1_2_RBD"/>
</dbReference>
<dbReference type="InterPro" id="IPR012677">
    <property type="entry name" value="Nucleotide-bd_a/b_plait_sf"/>
</dbReference>
<feature type="compositionally biased region" description="Basic and acidic residues" evidence="14">
    <location>
        <begin position="802"/>
        <end position="818"/>
    </location>
</feature>
<evidence type="ECO:0000256" key="11">
    <source>
        <dbReference type="ARBA" id="ARBA00023163"/>
    </source>
</evidence>
<proteinExistence type="predicted"/>
<feature type="compositionally biased region" description="Low complexity" evidence="14">
    <location>
        <begin position="319"/>
        <end position="329"/>
    </location>
</feature>
<evidence type="ECO:0000256" key="9">
    <source>
        <dbReference type="ARBA" id="ARBA00023015"/>
    </source>
</evidence>
<evidence type="ECO:0000256" key="13">
    <source>
        <dbReference type="PROSITE-ProRule" id="PRU00176"/>
    </source>
</evidence>
<feature type="compositionally biased region" description="Basic and acidic residues" evidence="14">
    <location>
        <begin position="565"/>
        <end position="621"/>
    </location>
</feature>
<dbReference type="InterPro" id="IPR035979">
    <property type="entry name" value="RBD_domain_sf"/>
</dbReference>
<dbReference type="Pfam" id="PF02037">
    <property type="entry name" value="SAP"/>
    <property type="match status" value="1"/>
</dbReference>
<evidence type="ECO:0000313" key="18">
    <source>
        <dbReference type="Proteomes" id="UP000694520"/>
    </source>
</evidence>
<keyword evidence="2" id="KW-0488">Methylation</keyword>
<dbReference type="GO" id="GO:0060765">
    <property type="term" value="P:regulation of androgen receptor signaling pathway"/>
    <property type="evidence" value="ECO:0007669"/>
    <property type="project" value="TreeGrafter"/>
</dbReference>
<keyword evidence="6" id="KW-0832">Ubl conjugation</keyword>
<feature type="compositionally biased region" description="Acidic residues" evidence="14">
    <location>
        <begin position="91"/>
        <end position="109"/>
    </location>
</feature>
<keyword evidence="10" id="KW-0238">DNA-binding</keyword>
<dbReference type="SMART" id="SM00360">
    <property type="entry name" value="RRM"/>
    <property type="match status" value="1"/>
</dbReference>
<dbReference type="PANTHER" id="PTHR15683:SF6">
    <property type="entry name" value="SCAFFOLD ATTACHMENT FACTOR B1"/>
    <property type="match status" value="1"/>
</dbReference>
<dbReference type="InterPro" id="IPR003034">
    <property type="entry name" value="SAP_dom"/>
</dbReference>
<dbReference type="Gene3D" id="1.10.720.30">
    <property type="entry name" value="SAP domain"/>
    <property type="match status" value="1"/>
</dbReference>
<evidence type="ECO:0000259" key="16">
    <source>
        <dbReference type="PROSITE" id="PS50800"/>
    </source>
</evidence>
<reference evidence="17" key="1">
    <citation type="submission" date="2019-05" db="EMBL/GenBank/DDBJ databases">
        <authorList>
            <person name="Zhang S."/>
            <person name="Liu J."/>
        </authorList>
    </citation>
    <scope>NUCLEOTIDE SEQUENCE [LARGE SCALE GENOMIC DNA]</scope>
</reference>
<feature type="compositionally biased region" description="Basic and acidic residues" evidence="14">
    <location>
        <begin position="543"/>
        <end position="554"/>
    </location>
</feature>
<evidence type="ECO:0000313" key="17">
    <source>
        <dbReference type="Ensembl" id="ENSBGRP00000003731.1"/>
    </source>
</evidence>
<feature type="domain" description="RRM" evidence="15">
    <location>
        <begin position="390"/>
        <end position="468"/>
    </location>
</feature>
<sequence>MAESLSGLGDSGAAGAAALSSASSETGTRRLTDLRVIDLRAELKKRNLDSSGNKSALMERLRKVELGPWGVWEVARGTPAAASGGRKPEEEGVEDNGLEENSGDGQEDVETSLENLQDIDMMDISVLDEAEIDNGSVADCVEDDDAENLQESLSDSRELVEGEMKELPEQLQEHAVGTSAGSLGCTLNEIEEPSLEPENTRHFGETCKSEPVKEEGSELEQPFAQETSSVGPDRKLAEEEDLFDSAHPEEGDLDLANESTAHAQSSKADTLLAVVKREPVEQTGDDERTDCEPVGLEKPIEQSSKASEHTEACSEEAAEAPPEASSPDPGDSKEDVKKFAFEACNEVPPAPKESSASEGADQKMRFTQDFVCILFLTELSFKIGRSSCGRNFWVSGLSSTTRATDLKNLFSKYGKVVGAKVVTNARSPGARCYGFVTMSTAEEATKCINHLHKTELHGKMISVEKAKNEPAGKKSSERREGEGKKEKSSNTDRSANLKREEKADRKDDAKKGEDGSGEKSEDQDDQKPGSSERSRATKSGSRGTERTVVMDKSKGVPVISVKTLGSKERVSKSQDRKSASREKRSVVSFDEVKESRKSRDSESRRLREHSEREQSMQAELERQERKKLLIARERLAFHRHRLERERMERERLERERRRVEHERRREQERIHHEREELRRQQELRYEQERRPAVRRPYDYGRRDDVYWPEAKRAALDERYHSDFNRQDRFHDFDHRDRGRYPDHSVDRREGSRSIMGEREGQHYPERHGGPERHGRDSRDGWGGYGSDKRMSEGRGLPPPPRGRREWGDHGRRIEEDRAWQGAADGGLMDRDHRRWQGGERSMSGHMMNRGGMSGRGSFAPGGASRGHVIPRGGFGSRPTDAHFTRRY</sequence>
<feature type="region of interest" description="Disordered" evidence="14">
    <location>
        <begin position="648"/>
        <end position="669"/>
    </location>
</feature>
<reference evidence="17" key="2">
    <citation type="submission" date="2025-08" db="UniProtKB">
        <authorList>
            <consortium name="Ensembl"/>
        </authorList>
    </citation>
    <scope>IDENTIFICATION</scope>
</reference>
<dbReference type="CDD" id="cd12679">
    <property type="entry name" value="RRM_SAFB1_SAFB2"/>
    <property type="match status" value="1"/>
</dbReference>
<keyword evidence="18" id="KW-1185">Reference proteome</keyword>
<name>A0A8B9WA59_BOSMU</name>
<accession>A0A8B9WA59</accession>
<dbReference type="SUPFAM" id="SSF68906">
    <property type="entry name" value="SAP domain"/>
    <property type="match status" value="1"/>
</dbReference>
<evidence type="ECO:0000259" key="15">
    <source>
        <dbReference type="PROSITE" id="PS50102"/>
    </source>
</evidence>
<feature type="compositionally biased region" description="Basic and acidic residues" evidence="14">
    <location>
        <begin position="732"/>
        <end position="779"/>
    </location>
</feature>
<dbReference type="Gene3D" id="3.30.70.330">
    <property type="match status" value="1"/>
</dbReference>
<evidence type="ECO:0000256" key="1">
    <source>
        <dbReference type="ARBA" id="ARBA00004123"/>
    </source>
</evidence>
<feature type="region of interest" description="Disordered" evidence="14">
    <location>
        <begin position="462"/>
        <end position="621"/>
    </location>
</feature>
<feature type="compositionally biased region" description="Low complexity" evidence="14">
    <location>
        <begin position="840"/>
        <end position="850"/>
    </location>
</feature>
<dbReference type="GO" id="GO:0050684">
    <property type="term" value="P:regulation of mRNA processing"/>
    <property type="evidence" value="ECO:0007669"/>
    <property type="project" value="TreeGrafter"/>
</dbReference>
<protein>
    <recommendedName>
        <fullName evidence="19">Scaffold attachment factor B1</fullName>
    </recommendedName>
</protein>
<feature type="region of interest" description="Disordered" evidence="14">
    <location>
        <begin position="78"/>
        <end position="109"/>
    </location>
</feature>
<evidence type="ECO:0000256" key="6">
    <source>
        <dbReference type="ARBA" id="ARBA00022843"/>
    </source>
</evidence>
<feature type="domain" description="SAP" evidence="16">
    <location>
        <begin position="31"/>
        <end position="65"/>
    </location>
</feature>
<dbReference type="Pfam" id="PF00076">
    <property type="entry name" value="RRM_1"/>
    <property type="match status" value="1"/>
</dbReference>
<dbReference type="SMART" id="SM00513">
    <property type="entry name" value="SAP"/>
    <property type="match status" value="1"/>
</dbReference>